<dbReference type="NCBIfam" id="TIGR00237">
    <property type="entry name" value="xseA"/>
    <property type="match status" value="1"/>
</dbReference>
<accession>G9WKF3</accession>
<evidence type="ECO:0000256" key="3">
    <source>
        <dbReference type="ARBA" id="ARBA00022801"/>
    </source>
</evidence>
<reference evidence="9" key="2">
    <citation type="submission" date="2013-03" db="EMBL/GenBank/DDBJ databases">
        <title>The Genome Sequence of Oribacterium sp. ACB1.</title>
        <authorList>
            <consortium name="The Broad Institute Genomics Platform"/>
            <consortium name="The Broad Institute Genome Sequencing Center for Infectious Disease"/>
            <person name="Earl A."/>
            <person name="Ward D."/>
            <person name="Feldgarden M."/>
            <person name="Gevers D."/>
            <person name="Sizova M."/>
            <person name="Hazen A."/>
            <person name="Epstein S."/>
            <person name="Walker B."/>
            <person name="Young S."/>
            <person name="Zeng Q."/>
            <person name="Gargeya S."/>
            <person name="Fitzgerald M."/>
            <person name="Haas B."/>
            <person name="Abouelleil A."/>
            <person name="Allen A.W."/>
            <person name="Alvarado L."/>
            <person name="Arachchi H.M."/>
            <person name="Berlin A.M."/>
            <person name="Chapman S.B."/>
            <person name="Gainer-Dewar J."/>
            <person name="Goldberg J."/>
            <person name="Griggs A."/>
            <person name="Gujja S."/>
            <person name="Hansen M."/>
            <person name="Howarth C."/>
            <person name="Imamovic A."/>
            <person name="Ireland A."/>
            <person name="Larimer J."/>
            <person name="McCowan C."/>
            <person name="Murphy C."/>
            <person name="Pearson M."/>
            <person name="Poon T.W."/>
            <person name="Priest M."/>
            <person name="Roberts A."/>
            <person name="Saif S."/>
            <person name="Shea T."/>
            <person name="Sisk P."/>
            <person name="Sykes S."/>
            <person name="Wortman J."/>
            <person name="Nusbaum C."/>
            <person name="Birren B."/>
        </authorList>
    </citation>
    <scope>NUCLEOTIDE SEQUENCE [LARGE SCALE GENOMIC DNA]</scope>
    <source>
        <strain evidence="9">ACB1</strain>
    </source>
</reference>
<dbReference type="HOGENOM" id="CLU_023625_2_0_9"/>
<evidence type="ECO:0000259" key="7">
    <source>
        <dbReference type="Pfam" id="PF02601"/>
    </source>
</evidence>
<dbReference type="HAMAP" id="MF_00378">
    <property type="entry name" value="Exonuc_7_L"/>
    <property type="match status" value="1"/>
</dbReference>
<dbReference type="InterPro" id="IPR025824">
    <property type="entry name" value="OB-fold_nuc-bd_dom"/>
</dbReference>
<dbReference type="GO" id="GO:0009318">
    <property type="term" value="C:exodeoxyribonuclease VII complex"/>
    <property type="evidence" value="ECO:0007669"/>
    <property type="project" value="UniProtKB-UniRule"/>
</dbReference>
<evidence type="ECO:0000313" key="9">
    <source>
        <dbReference type="EMBL" id="EHL13795.1"/>
    </source>
</evidence>
<protein>
    <recommendedName>
        <fullName evidence="5">Exodeoxyribonuclease 7 large subunit</fullName>
        <ecNumber evidence="5">3.1.11.6</ecNumber>
    </recommendedName>
    <alternativeName>
        <fullName evidence="5">Exodeoxyribonuclease VII large subunit</fullName>
        <shortName evidence="5">Exonuclease VII large subunit</shortName>
    </alternativeName>
</protein>
<evidence type="ECO:0000256" key="5">
    <source>
        <dbReference type="HAMAP-Rule" id="MF_00378"/>
    </source>
</evidence>
<evidence type="ECO:0000256" key="4">
    <source>
        <dbReference type="ARBA" id="ARBA00022839"/>
    </source>
</evidence>
<dbReference type="PATRIC" id="fig|796943.3.peg.208"/>
<dbReference type="EMBL" id="AFZC02000002">
    <property type="protein sequence ID" value="EHL13795.1"/>
    <property type="molecule type" value="Genomic_DNA"/>
</dbReference>
<dbReference type="GO" id="GO:0008855">
    <property type="term" value="F:exodeoxyribonuclease VII activity"/>
    <property type="evidence" value="ECO:0007669"/>
    <property type="project" value="UniProtKB-UniRule"/>
</dbReference>
<dbReference type="InterPro" id="IPR003753">
    <property type="entry name" value="Exonuc_VII_L"/>
</dbReference>
<dbReference type="GO" id="GO:0003676">
    <property type="term" value="F:nucleic acid binding"/>
    <property type="evidence" value="ECO:0007669"/>
    <property type="project" value="InterPro"/>
</dbReference>
<evidence type="ECO:0000256" key="2">
    <source>
        <dbReference type="ARBA" id="ARBA00022722"/>
    </source>
</evidence>
<comment type="similarity">
    <text evidence="5 6">Belongs to the XseA family.</text>
</comment>
<dbReference type="Proteomes" id="UP000018461">
    <property type="component" value="Unassembled WGS sequence"/>
</dbReference>
<keyword evidence="10" id="KW-1185">Reference proteome</keyword>
<comment type="caution">
    <text evidence="9">The sequence shown here is derived from an EMBL/GenBank/DDBJ whole genome shotgun (WGS) entry which is preliminary data.</text>
</comment>
<sequence length="469" mass="53325">MERASKKEYTVSQVNRYLARMMQEDFFLSHLTVSGEISNLKMHPSGHIYFTLKDQASQLSGIMFAGKRAGLGFRLENGMKVLCTGRIGLYEQGGSYQIYADSFQLAGQGDLYLRFEALKKELMEMGLFDPMYKKPIPKYARRIGVVTASSGAAVRDIVQIARRRNPFVEITLFPALVQGEGAVASIVRGIERLDKLGLDALIVGRGGGSIEDLWAFNEEAVAKAIFNAETPIISAVGHETDTTISDFVADLRAPTPSAAAELAVFDYMQFVDDLSSYTYSFHERIEKKILFLRQRLKEKELKFSVLHPKAILQGKQHRLLDLQNRLQNQMMKALQSAKENLQDYGNFAKLMERRLSEDKARLSRYQSFPHLMEEKLLKARHSLTVYQDFPRFMEEKLQENRHRMQLLSEQFDALSPLRLLSNGYSYVRDEEGHRISSAGKLTKGELLELHFSDGSAKARVEEISNKKSR</sequence>
<dbReference type="Pfam" id="PF13742">
    <property type="entry name" value="tRNA_anti_2"/>
    <property type="match status" value="1"/>
</dbReference>
<dbReference type="AlphaFoldDB" id="G9WKF3"/>
<comment type="subunit">
    <text evidence="5">Heterooligomer composed of large and small subunits.</text>
</comment>
<organism evidence="9 10">
    <name type="scientific">Oribacterium parvum ACB1</name>
    <dbReference type="NCBI Taxonomy" id="796943"/>
    <lineage>
        <taxon>Bacteria</taxon>
        <taxon>Bacillati</taxon>
        <taxon>Bacillota</taxon>
        <taxon>Clostridia</taxon>
        <taxon>Lachnospirales</taxon>
        <taxon>Lachnospiraceae</taxon>
        <taxon>Oribacterium</taxon>
    </lineage>
</organism>
<dbReference type="Pfam" id="PF02601">
    <property type="entry name" value="Exonuc_VII_L"/>
    <property type="match status" value="1"/>
</dbReference>
<keyword evidence="3 5" id="KW-0378">Hydrolase</keyword>
<evidence type="ECO:0000313" key="10">
    <source>
        <dbReference type="Proteomes" id="UP000018461"/>
    </source>
</evidence>
<reference evidence="9" key="1">
    <citation type="submission" date="2011-08" db="EMBL/GenBank/DDBJ databases">
        <authorList>
            <consortium name="The Broad Institute Genome Sequencing Platform"/>
            <person name="Earl A."/>
            <person name="Ward D."/>
            <person name="Feldgarden M."/>
            <person name="Gevers D."/>
            <person name="Sizova M."/>
            <person name="Hazen A."/>
            <person name="Epstein S."/>
            <person name="Young S.K."/>
            <person name="Zeng Q."/>
            <person name="Gargeya S."/>
            <person name="Fitzgerald M."/>
            <person name="Haas B."/>
            <person name="Abouelleil A."/>
            <person name="Alvarado L."/>
            <person name="Arachchi H.M."/>
            <person name="Berlin A."/>
            <person name="Brown A."/>
            <person name="Chapman S.B."/>
            <person name="Chen Z."/>
            <person name="Dunbar C."/>
            <person name="Freedman E."/>
            <person name="Gearin G."/>
            <person name="Gellesch M."/>
            <person name="Goldberg J."/>
            <person name="Griggs A."/>
            <person name="Gujja S."/>
            <person name="Heiman D."/>
            <person name="Howarth C."/>
            <person name="Larson L."/>
            <person name="Lui A."/>
            <person name="MacDonald P.J.P."/>
            <person name="Montmayeur A."/>
            <person name="Murphy C."/>
            <person name="Neiman D."/>
            <person name="Pearson M."/>
            <person name="Priest M."/>
            <person name="Roberts A."/>
            <person name="Saif S."/>
            <person name="Shea T."/>
            <person name="Shenoy N."/>
            <person name="Sisk P."/>
            <person name="Stolte C."/>
            <person name="Sykes S."/>
            <person name="Wortman J."/>
            <person name="Nusbaum C."/>
            <person name="Birren B."/>
        </authorList>
    </citation>
    <scope>NUCLEOTIDE SEQUENCE</scope>
    <source>
        <strain evidence="9">ACB1</strain>
    </source>
</reference>
<evidence type="ECO:0000256" key="6">
    <source>
        <dbReference type="RuleBase" id="RU004355"/>
    </source>
</evidence>
<dbReference type="PANTHER" id="PTHR30008:SF0">
    <property type="entry name" value="EXODEOXYRIBONUCLEASE 7 LARGE SUBUNIT"/>
    <property type="match status" value="1"/>
</dbReference>
<dbReference type="RefSeq" id="WP_009535698.1">
    <property type="nucleotide sequence ID" value="NZ_KE148312.1"/>
</dbReference>
<evidence type="ECO:0000259" key="8">
    <source>
        <dbReference type="Pfam" id="PF13742"/>
    </source>
</evidence>
<dbReference type="EC" id="3.1.11.6" evidence="5"/>
<comment type="function">
    <text evidence="5">Bidirectionally degrades single-stranded DNA into large acid-insoluble oligonucleotides, which are then degraded further into small acid-soluble oligonucleotides.</text>
</comment>
<keyword evidence="2 5" id="KW-0540">Nuclease</keyword>
<feature type="domain" description="Exonuclease VII large subunit C-terminal" evidence="7">
    <location>
        <begin position="127"/>
        <end position="458"/>
    </location>
</feature>
<dbReference type="CDD" id="cd04489">
    <property type="entry name" value="ExoVII_LU_OBF"/>
    <property type="match status" value="1"/>
</dbReference>
<dbReference type="InterPro" id="IPR020579">
    <property type="entry name" value="Exonuc_VII_lsu_C"/>
</dbReference>
<feature type="domain" description="OB-fold nucleic acid binding" evidence="8">
    <location>
        <begin position="9"/>
        <end position="102"/>
    </location>
</feature>
<dbReference type="PANTHER" id="PTHR30008">
    <property type="entry name" value="EXODEOXYRIBONUCLEASE 7 LARGE SUBUNIT"/>
    <property type="match status" value="1"/>
</dbReference>
<dbReference type="GO" id="GO:0006308">
    <property type="term" value="P:DNA catabolic process"/>
    <property type="evidence" value="ECO:0007669"/>
    <property type="project" value="UniProtKB-UniRule"/>
</dbReference>
<dbReference type="STRING" id="796943.HMPREF9625_01860"/>
<dbReference type="GO" id="GO:0005737">
    <property type="term" value="C:cytoplasm"/>
    <property type="evidence" value="ECO:0007669"/>
    <property type="project" value="UniProtKB-SubCell"/>
</dbReference>
<proteinExistence type="inferred from homology"/>
<comment type="subcellular location">
    <subcellularLocation>
        <location evidence="5 6">Cytoplasm</location>
    </subcellularLocation>
</comment>
<keyword evidence="4 5" id="KW-0269">Exonuclease</keyword>
<comment type="catalytic activity">
    <reaction evidence="5 6">
        <text>Exonucleolytic cleavage in either 5'- to 3'- or 3'- to 5'-direction to yield nucleoside 5'-phosphates.</text>
        <dbReference type="EC" id="3.1.11.6"/>
    </reaction>
</comment>
<evidence type="ECO:0000256" key="1">
    <source>
        <dbReference type="ARBA" id="ARBA00022490"/>
    </source>
</evidence>
<gene>
    <name evidence="5" type="primary">xseA</name>
    <name evidence="9" type="ORF">HMPREF9625_01860</name>
</gene>
<name>G9WKF3_9FIRM</name>
<keyword evidence="1 5" id="KW-0963">Cytoplasm</keyword>